<dbReference type="Proteomes" id="UP000325755">
    <property type="component" value="Chromosome"/>
</dbReference>
<keyword evidence="6 8" id="KW-1133">Transmembrane helix</keyword>
<evidence type="ECO:0000313" key="9">
    <source>
        <dbReference type="EMBL" id="QFY43367.1"/>
    </source>
</evidence>
<protein>
    <submittedName>
        <fullName evidence="9">AI-2E family transporter</fullName>
    </submittedName>
</protein>
<feature type="transmembrane region" description="Helical" evidence="8">
    <location>
        <begin position="6"/>
        <end position="23"/>
    </location>
</feature>
<feature type="transmembrane region" description="Helical" evidence="8">
    <location>
        <begin position="30"/>
        <end position="48"/>
    </location>
</feature>
<evidence type="ECO:0000256" key="5">
    <source>
        <dbReference type="ARBA" id="ARBA00022692"/>
    </source>
</evidence>
<keyword evidence="7 8" id="KW-0472">Membrane</keyword>
<evidence type="ECO:0000256" key="7">
    <source>
        <dbReference type="ARBA" id="ARBA00023136"/>
    </source>
</evidence>
<dbReference type="FunCoup" id="A0A5Q0BMP1">
    <property type="interactions" value="106"/>
</dbReference>
<feature type="transmembrane region" description="Helical" evidence="8">
    <location>
        <begin position="156"/>
        <end position="175"/>
    </location>
</feature>
<dbReference type="InterPro" id="IPR002549">
    <property type="entry name" value="AI-2E-like"/>
</dbReference>
<comment type="similarity">
    <text evidence="2">Belongs to the autoinducer-2 exporter (AI-2E) (TC 2.A.86) family.</text>
</comment>
<feature type="transmembrane region" description="Helical" evidence="8">
    <location>
        <begin position="273"/>
        <end position="292"/>
    </location>
</feature>
<dbReference type="RefSeq" id="WP_153249349.1">
    <property type="nucleotide sequence ID" value="NZ_CP044205.1"/>
</dbReference>
<keyword evidence="3" id="KW-0813">Transport</keyword>
<dbReference type="PANTHER" id="PTHR21716:SF67">
    <property type="entry name" value="TRANSPORT PROTEIN YDIK-RELATED"/>
    <property type="match status" value="1"/>
</dbReference>
<evidence type="ECO:0000256" key="6">
    <source>
        <dbReference type="ARBA" id="ARBA00022989"/>
    </source>
</evidence>
<keyword evidence="4" id="KW-1003">Cell membrane</keyword>
<name>A0A5Q0BMP1_9GAMM</name>
<dbReference type="Pfam" id="PF01594">
    <property type="entry name" value="AI-2E_transport"/>
    <property type="match status" value="1"/>
</dbReference>
<reference evidence="9 10" key="1">
    <citation type="submission" date="2019-09" db="EMBL/GenBank/DDBJ databases">
        <title>Ecophysiology of the spiral-shaped methanotroph Methylospira mobilis as revealed by the complete genome sequence.</title>
        <authorList>
            <person name="Oshkin I.Y."/>
            <person name="Dedysh S.N."/>
            <person name="Miroshnikov K."/>
            <person name="Danilova O.V."/>
            <person name="Hakobyan A."/>
            <person name="Liesack W."/>
        </authorList>
    </citation>
    <scope>NUCLEOTIDE SEQUENCE [LARGE SCALE GENOMIC DNA]</scope>
    <source>
        <strain evidence="9 10">Shm1</strain>
    </source>
</reference>
<dbReference type="GO" id="GO:0005886">
    <property type="term" value="C:plasma membrane"/>
    <property type="evidence" value="ECO:0007669"/>
    <property type="project" value="UniProtKB-SubCell"/>
</dbReference>
<evidence type="ECO:0000313" key="10">
    <source>
        <dbReference type="Proteomes" id="UP000325755"/>
    </source>
</evidence>
<keyword evidence="5 8" id="KW-0812">Transmembrane</keyword>
<dbReference type="EMBL" id="CP044205">
    <property type="protein sequence ID" value="QFY43367.1"/>
    <property type="molecule type" value="Genomic_DNA"/>
</dbReference>
<feature type="transmembrane region" description="Helical" evidence="8">
    <location>
        <begin position="210"/>
        <end position="232"/>
    </location>
</feature>
<feature type="transmembrane region" description="Helical" evidence="8">
    <location>
        <begin position="60"/>
        <end position="80"/>
    </location>
</feature>
<evidence type="ECO:0000256" key="8">
    <source>
        <dbReference type="SAM" id="Phobius"/>
    </source>
</evidence>
<dbReference type="OrthoDB" id="5298283at2"/>
<keyword evidence="10" id="KW-1185">Reference proteome</keyword>
<dbReference type="AlphaFoldDB" id="A0A5Q0BMP1"/>
<proteinExistence type="inferred from homology"/>
<evidence type="ECO:0000256" key="2">
    <source>
        <dbReference type="ARBA" id="ARBA00009773"/>
    </source>
</evidence>
<gene>
    <name evidence="9" type="ORF">F6R98_12690</name>
</gene>
<dbReference type="InParanoid" id="A0A5Q0BMP1"/>
<comment type="subcellular location">
    <subcellularLocation>
        <location evidence="1">Cell membrane</location>
        <topology evidence="1">Multi-pass membrane protein</topology>
    </subcellularLocation>
</comment>
<accession>A0A5Q0BMP1</accession>
<evidence type="ECO:0000256" key="3">
    <source>
        <dbReference type="ARBA" id="ARBA00022448"/>
    </source>
</evidence>
<sequence length="348" mass="37941">MKERFFERILSLVIVSTLILACLRITSPLLGALGWAIIIAVSIWPFFVGLKQRVAGNVNLAAILVTLLLLIVFVVPLLLIGRSLSEHAESISQFAHNLSTLSLPSPPAWLAQTPVLGGDITSAWQALNHNLAQVFKAVEPYLEQGVKFLLSQSAHLGLAILEFLLAVLLSGFILANGEYLHWLVNRFARRLDEPGGCKLLKVAELNIRGVTWGVIGTALIESITVAIGLYMAGMQAPVLLGFAGFLAAMVQIGTRIIWIPAAIWLGYQEHHGWMIFLIVWGLTINTLCDHFLKPYLISRGSGTPMAIILVGVIGGLVAWGVLGIFLGPTLLAVTYVLLLNWLEERNAY</sequence>
<feature type="transmembrane region" description="Helical" evidence="8">
    <location>
        <begin position="304"/>
        <end position="337"/>
    </location>
</feature>
<evidence type="ECO:0000256" key="4">
    <source>
        <dbReference type="ARBA" id="ARBA00022475"/>
    </source>
</evidence>
<organism evidence="9 10">
    <name type="scientific">Candidatus Methylospira mobilis</name>
    <dbReference type="NCBI Taxonomy" id="1808979"/>
    <lineage>
        <taxon>Bacteria</taxon>
        <taxon>Pseudomonadati</taxon>
        <taxon>Pseudomonadota</taxon>
        <taxon>Gammaproteobacteria</taxon>
        <taxon>Methylococcales</taxon>
        <taxon>Methylococcaceae</taxon>
        <taxon>Candidatus Methylospira</taxon>
    </lineage>
</organism>
<dbReference type="PROSITE" id="PS51257">
    <property type="entry name" value="PROKAR_LIPOPROTEIN"/>
    <property type="match status" value="1"/>
</dbReference>
<dbReference type="PANTHER" id="PTHR21716">
    <property type="entry name" value="TRANSMEMBRANE PROTEIN"/>
    <property type="match status" value="1"/>
</dbReference>
<evidence type="ECO:0000256" key="1">
    <source>
        <dbReference type="ARBA" id="ARBA00004651"/>
    </source>
</evidence>
<dbReference type="KEGG" id="mmob:F6R98_12690"/>
<feature type="transmembrane region" description="Helical" evidence="8">
    <location>
        <begin position="239"/>
        <end position="267"/>
    </location>
</feature>